<gene>
    <name evidence="2" type="ORF">MFFC18_26500</name>
</gene>
<dbReference type="RefSeq" id="WP_075084547.1">
    <property type="nucleotide sequence ID" value="NZ_CP042912.1"/>
</dbReference>
<dbReference type="STRING" id="980251.GCA_001642875_02120"/>
<keyword evidence="3" id="KW-1185">Reference proteome</keyword>
<evidence type="ECO:0000256" key="1">
    <source>
        <dbReference type="SAM" id="Phobius"/>
    </source>
</evidence>
<keyword evidence="1" id="KW-0472">Membrane</keyword>
<evidence type="ECO:0000313" key="2">
    <source>
        <dbReference type="EMBL" id="QEG22767.1"/>
    </source>
</evidence>
<dbReference type="Proteomes" id="UP000322214">
    <property type="component" value="Chromosome"/>
</dbReference>
<name>A0A5B9P7X3_9BACT</name>
<dbReference type="OrthoDB" id="265453at2"/>
<dbReference type="KEGG" id="mff:MFFC18_26500"/>
<proteinExistence type="predicted"/>
<feature type="transmembrane region" description="Helical" evidence="1">
    <location>
        <begin position="69"/>
        <end position="88"/>
    </location>
</feature>
<feature type="transmembrane region" description="Helical" evidence="1">
    <location>
        <begin position="38"/>
        <end position="57"/>
    </location>
</feature>
<organism evidence="2 3">
    <name type="scientific">Mariniblastus fucicola</name>
    <dbReference type="NCBI Taxonomy" id="980251"/>
    <lineage>
        <taxon>Bacteria</taxon>
        <taxon>Pseudomonadati</taxon>
        <taxon>Planctomycetota</taxon>
        <taxon>Planctomycetia</taxon>
        <taxon>Pirellulales</taxon>
        <taxon>Pirellulaceae</taxon>
        <taxon>Mariniblastus</taxon>
    </lineage>
</organism>
<keyword evidence="1" id="KW-0812">Transmembrane</keyword>
<dbReference type="AlphaFoldDB" id="A0A5B9P7X3"/>
<protein>
    <submittedName>
        <fullName evidence="2">Uncharacterized protein</fullName>
    </submittedName>
</protein>
<accession>A0A5B9P7X3</accession>
<feature type="transmembrane region" description="Helical" evidence="1">
    <location>
        <begin position="6"/>
        <end position="26"/>
    </location>
</feature>
<dbReference type="EMBL" id="CP042912">
    <property type="protein sequence ID" value="QEG22767.1"/>
    <property type="molecule type" value="Genomic_DNA"/>
</dbReference>
<evidence type="ECO:0000313" key="3">
    <source>
        <dbReference type="Proteomes" id="UP000322214"/>
    </source>
</evidence>
<keyword evidence="1" id="KW-1133">Transmembrane helix</keyword>
<feature type="transmembrane region" description="Helical" evidence="1">
    <location>
        <begin position="179"/>
        <end position="201"/>
    </location>
</feature>
<sequence length="216" mass="23885">MDPLHFCIAVVPLAVYLLMIGYLNFGGRPFVTTGTRDAAALGIGLAGLVAAGPMILFFPESAASHFGNWVWVMLLAFYGLFVSMFVLMMRPRIVIYNITAEQLRPVLTSVAMELDSKSRWAGNSLLIPGRNVHLHLEPTNWLKNVQLTSGGNQQSYDGWRVVESELSKRLKDYASGPNLIAFPLLITALGLAIATATWMLMDMHGVAAAWEELRRY</sequence>
<reference evidence="2 3" key="1">
    <citation type="submission" date="2019-08" db="EMBL/GenBank/DDBJ databases">
        <title>Deep-cultivation of Planctomycetes and their phenomic and genomic characterization uncovers novel biology.</title>
        <authorList>
            <person name="Wiegand S."/>
            <person name="Jogler M."/>
            <person name="Boedeker C."/>
            <person name="Pinto D."/>
            <person name="Vollmers J."/>
            <person name="Rivas-Marin E."/>
            <person name="Kohn T."/>
            <person name="Peeters S.H."/>
            <person name="Heuer A."/>
            <person name="Rast P."/>
            <person name="Oberbeckmann S."/>
            <person name="Bunk B."/>
            <person name="Jeske O."/>
            <person name="Meyerdierks A."/>
            <person name="Storesund J.E."/>
            <person name="Kallscheuer N."/>
            <person name="Luecker S."/>
            <person name="Lage O.M."/>
            <person name="Pohl T."/>
            <person name="Merkel B.J."/>
            <person name="Hornburger P."/>
            <person name="Mueller R.-W."/>
            <person name="Bruemmer F."/>
            <person name="Labrenz M."/>
            <person name="Spormann A.M."/>
            <person name="Op den Camp H."/>
            <person name="Overmann J."/>
            <person name="Amann R."/>
            <person name="Jetten M.S.M."/>
            <person name="Mascher T."/>
            <person name="Medema M.H."/>
            <person name="Devos D.P."/>
            <person name="Kaster A.-K."/>
            <person name="Ovreas L."/>
            <person name="Rohde M."/>
            <person name="Galperin M.Y."/>
            <person name="Jogler C."/>
        </authorList>
    </citation>
    <scope>NUCLEOTIDE SEQUENCE [LARGE SCALE GENOMIC DNA]</scope>
    <source>
        <strain evidence="2 3">FC18</strain>
    </source>
</reference>